<sequence length="407" mass="44313">MSRRVLLVDDDRAVREALGQTLELADLAPILAGSFIEARDHISARFDGIVVTDIRMPGRDGFHLLEHSRKIDPELPVILLTGEGDIPMAVEAIGRGAHDFLEKPCAPRDFLAAVETALEGRVAVLEARRQKLRLESGDAAARMIFGTSPQAEELKARLRAVARASAEVLVTGEPGSGTPKAAEVIHLLSAAARHPFVKRAAAGMDVEALDEALAAAGAGTLYLDEVGLLPPGAQFALLERLESGGPTRIVAGTTRDLEAESRAGRFNGDLYYRLDLMRVRIPSLRERPDDIPVMFRRYVAQACEQANLPQPEITPDVIARLMAQDWPGNGRALMNAAMRFVMGLSDGEEESGLGLAEQLARVERSLLADALRRTGGRATEAARSLKLPRKTFYDKLARHGLRPEDYR</sequence>
<comment type="caution">
    <text evidence="10">The sequence shown here is derived from an EMBL/GenBank/DDBJ whole genome shotgun (WGS) entry which is preliminary data.</text>
</comment>
<dbReference type="Gene3D" id="3.40.50.300">
    <property type="entry name" value="P-loop containing nucleotide triphosphate hydrolases"/>
    <property type="match status" value="1"/>
</dbReference>
<dbReference type="Pfam" id="PF02954">
    <property type="entry name" value="HTH_8"/>
    <property type="match status" value="1"/>
</dbReference>
<keyword evidence="5" id="KW-0805">Transcription regulation</keyword>
<dbReference type="RefSeq" id="WP_007254244.1">
    <property type="nucleotide sequence ID" value="NZ_CH724107.1"/>
</dbReference>
<dbReference type="Pfam" id="PF14532">
    <property type="entry name" value="Sigma54_activ_2"/>
    <property type="match status" value="1"/>
</dbReference>
<dbReference type="SUPFAM" id="SSF52540">
    <property type="entry name" value="P-loop containing nucleoside triphosphate hydrolases"/>
    <property type="match status" value="1"/>
</dbReference>
<dbReference type="GO" id="GO:0005524">
    <property type="term" value="F:ATP binding"/>
    <property type="evidence" value="ECO:0007669"/>
    <property type="project" value="UniProtKB-KW"/>
</dbReference>
<dbReference type="Gene3D" id="1.10.10.60">
    <property type="entry name" value="Homeodomain-like"/>
    <property type="match status" value="1"/>
</dbReference>
<evidence type="ECO:0000259" key="8">
    <source>
        <dbReference type="PROSITE" id="PS50045"/>
    </source>
</evidence>
<keyword evidence="4" id="KW-0902">Two-component regulatory system</keyword>
<dbReference type="Gene3D" id="1.10.8.60">
    <property type="match status" value="1"/>
</dbReference>
<evidence type="ECO:0000256" key="4">
    <source>
        <dbReference type="ARBA" id="ARBA00023012"/>
    </source>
</evidence>
<evidence type="ECO:0000256" key="2">
    <source>
        <dbReference type="ARBA" id="ARBA00022741"/>
    </source>
</evidence>
<dbReference type="PANTHER" id="PTHR32071:SF29">
    <property type="entry name" value="PHOSPHOGLYCERATE TRANSPORT SYSTEM TRANSCRIPTIONAL REGULATORY PROTEIN PGTA"/>
    <property type="match status" value="1"/>
</dbReference>
<evidence type="ECO:0000256" key="7">
    <source>
        <dbReference type="PROSITE-ProRule" id="PRU00169"/>
    </source>
</evidence>
<name>Q2CG33_OCEGH</name>
<dbReference type="GO" id="GO:0043565">
    <property type="term" value="F:sequence-specific DNA binding"/>
    <property type="evidence" value="ECO:0007669"/>
    <property type="project" value="InterPro"/>
</dbReference>
<dbReference type="InterPro" id="IPR027417">
    <property type="entry name" value="P-loop_NTPase"/>
</dbReference>
<feature type="domain" description="Response regulatory" evidence="9">
    <location>
        <begin position="4"/>
        <end position="118"/>
    </location>
</feature>
<dbReference type="HOGENOM" id="CLU_000445_0_5_5"/>
<dbReference type="Pfam" id="PF25601">
    <property type="entry name" value="AAA_lid_14"/>
    <property type="match status" value="1"/>
</dbReference>
<proteinExistence type="predicted"/>
<evidence type="ECO:0000256" key="3">
    <source>
        <dbReference type="ARBA" id="ARBA00022840"/>
    </source>
</evidence>
<organism evidence="10 11">
    <name type="scientific">Oceanicola granulosus (strain ATCC BAA-861 / DSM 15982 / KCTC 12143 / HTCC2516)</name>
    <dbReference type="NCBI Taxonomy" id="314256"/>
    <lineage>
        <taxon>Bacteria</taxon>
        <taxon>Pseudomonadati</taxon>
        <taxon>Pseudomonadota</taxon>
        <taxon>Alphaproteobacteria</taxon>
        <taxon>Rhodobacterales</taxon>
        <taxon>Roseobacteraceae</taxon>
        <taxon>Oceanicola</taxon>
    </lineage>
</organism>
<dbReference type="EMBL" id="AAOT01000010">
    <property type="protein sequence ID" value="EAR51696.1"/>
    <property type="molecule type" value="Genomic_DNA"/>
</dbReference>
<evidence type="ECO:0000259" key="9">
    <source>
        <dbReference type="PROSITE" id="PS50110"/>
    </source>
</evidence>
<dbReference type="InterPro" id="IPR001789">
    <property type="entry name" value="Sig_transdc_resp-reg_receiver"/>
</dbReference>
<evidence type="ECO:0000256" key="5">
    <source>
        <dbReference type="ARBA" id="ARBA00023015"/>
    </source>
</evidence>
<dbReference type="SUPFAM" id="SSF46689">
    <property type="entry name" value="Homeodomain-like"/>
    <property type="match status" value="1"/>
</dbReference>
<dbReference type="FunFam" id="3.40.50.2300:FF:000018">
    <property type="entry name" value="DNA-binding transcriptional regulator NtrC"/>
    <property type="match status" value="1"/>
</dbReference>
<dbReference type="STRING" id="314256.OG2516_03890"/>
<dbReference type="GO" id="GO:0006355">
    <property type="term" value="P:regulation of DNA-templated transcription"/>
    <property type="evidence" value="ECO:0007669"/>
    <property type="project" value="InterPro"/>
</dbReference>
<dbReference type="InterPro" id="IPR011006">
    <property type="entry name" value="CheY-like_superfamily"/>
</dbReference>
<dbReference type="PANTHER" id="PTHR32071">
    <property type="entry name" value="TRANSCRIPTIONAL REGULATORY PROTEIN"/>
    <property type="match status" value="1"/>
</dbReference>
<keyword evidence="3" id="KW-0067">ATP-binding</keyword>
<dbReference type="PROSITE" id="PS50045">
    <property type="entry name" value="SIGMA54_INTERACT_4"/>
    <property type="match status" value="1"/>
</dbReference>
<keyword evidence="11" id="KW-1185">Reference proteome</keyword>
<dbReference type="SMART" id="SM00448">
    <property type="entry name" value="REC"/>
    <property type="match status" value="1"/>
</dbReference>
<dbReference type="eggNOG" id="COG2204">
    <property type="taxonomic scope" value="Bacteria"/>
</dbReference>
<dbReference type="Gene3D" id="3.40.50.2300">
    <property type="match status" value="1"/>
</dbReference>
<gene>
    <name evidence="10" type="ORF">OG2516_03890</name>
</gene>
<dbReference type="OrthoDB" id="9802388at2"/>
<feature type="modified residue" description="4-aspartylphosphate" evidence="7">
    <location>
        <position position="53"/>
    </location>
</feature>
<keyword evidence="6" id="KW-0804">Transcription</keyword>
<dbReference type="Proteomes" id="UP000003635">
    <property type="component" value="Unassembled WGS sequence"/>
</dbReference>
<dbReference type="InterPro" id="IPR009057">
    <property type="entry name" value="Homeodomain-like_sf"/>
</dbReference>
<evidence type="ECO:0000313" key="10">
    <source>
        <dbReference type="EMBL" id="EAR51696.1"/>
    </source>
</evidence>
<dbReference type="InterPro" id="IPR058031">
    <property type="entry name" value="AAA_lid_NorR"/>
</dbReference>
<dbReference type="PRINTS" id="PR01590">
    <property type="entry name" value="HTHFIS"/>
</dbReference>
<feature type="domain" description="Sigma-54 factor interaction" evidence="8">
    <location>
        <begin position="144"/>
        <end position="342"/>
    </location>
</feature>
<dbReference type="Pfam" id="PF00072">
    <property type="entry name" value="Response_reg"/>
    <property type="match status" value="1"/>
</dbReference>
<keyword evidence="1 7" id="KW-0597">Phosphoprotein</keyword>
<dbReference type="SUPFAM" id="SSF52172">
    <property type="entry name" value="CheY-like"/>
    <property type="match status" value="1"/>
</dbReference>
<evidence type="ECO:0000313" key="11">
    <source>
        <dbReference type="Proteomes" id="UP000003635"/>
    </source>
</evidence>
<dbReference type="InterPro" id="IPR002078">
    <property type="entry name" value="Sigma_54_int"/>
</dbReference>
<evidence type="ECO:0000256" key="1">
    <source>
        <dbReference type="ARBA" id="ARBA00022553"/>
    </source>
</evidence>
<accession>Q2CG33</accession>
<dbReference type="GO" id="GO:0000160">
    <property type="term" value="P:phosphorelay signal transduction system"/>
    <property type="evidence" value="ECO:0007669"/>
    <property type="project" value="UniProtKB-KW"/>
</dbReference>
<dbReference type="InterPro" id="IPR002197">
    <property type="entry name" value="HTH_Fis"/>
</dbReference>
<protein>
    <submittedName>
        <fullName evidence="10">C4-dicarboxylate transport transcriptional regulatory protein</fullName>
    </submittedName>
</protein>
<dbReference type="PROSITE" id="PS50110">
    <property type="entry name" value="RESPONSE_REGULATORY"/>
    <property type="match status" value="1"/>
</dbReference>
<dbReference type="AlphaFoldDB" id="Q2CG33"/>
<reference evidence="10 11" key="1">
    <citation type="journal article" date="2010" name="J. Bacteriol.">
        <title>Genome sequences of Oceanicola granulosus HTCC2516(T) and Oceanicola batsensis HTCC2597(TDelta).</title>
        <authorList>
            <person name="Thrash J.C."/>
            <person name="Cho J.C."/>
            <person name="Vergin K.L."/>
            <person name="Giovannoni S.J."/>
        </authorList>
    </citation>
    <scope>NUCLEOTIDE SEQUENCE [LARGE SCALE GENOMIC DNA]</scope>
    <source>
        <strain evidence="11">ATCC BAA-861 / DSM 15982 / KCTC 12143 / HTCC2516</strain>
    </source>
</reference>
<evidence type="ECO:0000256" key="6">
    <source>
        <dbReference type="ARBA" id="ARBA00023163"/>
    </source>
</evidence>
<keyword evidence="2" id="KW-0547">Nucleotide-binding</keyword>